<keyword evidence="2" id="KW-1185">Reference proteome</keyword>
<reference evidence="2" key="1">
    <citation type="submission" date="2023-07" db="EMBL/GenBank/DDBJ databases">
        <title>30 novel species of actinomycetes from the DSMZ collection.</title>
        <authorList>
            <person name="Nouioui I."/>
        </authorList>
    </citation>
    <scope>NUCLEOTIDE SEQUENCE [LARGE SCALE GENOMIC DNA]</scope>
    <source>
        <strain evidence="2">DSM 45834</strain>
    </source>
</reference>
<sequence length="300" mass="32571">MALREVKPLCFAIMPITTPDEAVSQYGGDREHFLHVAQFIFKPAAELAGYRFVPASVDSSKVIQAAIIDNLARADVVLCDTSLWNANVFFELGIRVALNKPVALVRDRLTDTVPFDNTPIHCYEYDHRMDPWCLTAEIPKLSEHIAAAGKHDQNELWKFAGIQVTAQQTDAGNPEDAKLDLLLAKMAALAERVEPAGRGPGTATAAGRPAISRVTNDDETRSIMESDLSQFNAGAGADVSYLGRRAGRVFLETEKMPSMDERSTLKTIVGRTTEGAHSINYVHPGSGDVIGSDSLASEGF</sequence>
<name>A0ABU2NHI4_9PSEU</name>
<proteinExistence type="predicted"/>
<dbReference type="SUPFAM" id="SSF52309">
    <property type="entry name" value="N-(deoxy)ribosyltransferase-like"/>
    <property type="match status" value="1"/>
</dbReference>
<gene>
    <name evidence="1" type="ORF">RM445_28325</name>
</gene>
<dbReference type="RefSeq" id="WP_311559932.1">
    <property type="nucleotide sequence ID" value="NZ_JAVREJ010000031.1"/>
</dbReference>
<evidence type="ECO:0008006" key="3">
    <source>
        <dbReference type="Google" id="ProtNLM"/>
    </source>
</evidence>
<accession>A0ABU2NHI4</accession>
<organism evidence="1 2">
    <name type="scientific">Pseudonocardia charpentierae</name>
    <dbReference type="NCBI Taxonomy" id="3075545"/>
    <lineage>
        <taxon>Bacteria</taxon>
        <taxon>Bacillati</taxon>
        <taxon>Actinomycetota</taxon>
        <taxon>Actinomycetes</taxon>
        <taxon>Pseudonocardiales</taxon>
        <taxon>Pseudonocardiaceae</taxon>
        <taxon>Pseudonocardia</taxon>
    </lineage>
</organism>
<comment type="caution">
    <text evidence="1">The sequence shown here is derived from an EMBL/GenBank/DDBJ whole genome shotgun (WGS) entry which is preliminary data.</text>
</comment>
<protein>
    <recommendedName>
        <fullName evidence="3">Nucleoside 2-deoxyribosyltransferase</fullName>
    </recommendedName>
</protein>
<dbReference type="EMBL" id="JAVREJ010000031">
    <property type="protein sequence ID" value="MDT0353418.1"/>
    <property type="molecule type" value="Genomic_DNA"/>
</dbReference>
<dbReference type="Proteomes" id="UP001183202">
    <property type="component" value="Unassembled WGS sequence"/>
</dbReference>
<evidence type="ECO:0000313" key="2">
    <source>
        <dbReference type="Proteomes" id="UP001183202"/>
    </source>
</evidence>
<evidence type="ECO:0000313" key="1">
    <source>
        <dbReference type="EMBL" id="MDT0353418.1"/>
    </source>
</evidence>